<dbReference type="InterPro" id="IPR008979">
    <property type="entry name" value="Galactose-bd-like_sf"/>
</dbReference>
<feature type="domain" description="Thioredoxin" evidence="3">
    <location>
        <begin position="3"/>
        <end position="159"/>
    </location>
</feature>
<dbReference type="GO" id="GO:0005737">
    <property type="term" value="C:cytoplasm"/>
    <property type="evidence" value="ECO:0007669"/>
    <property type="project" value="UniProtKB-ARBA"/>
</dbReference>
<dbReference type="Gene3D" id="2.60.120.470">
    <property type="entry name" value="PITH domain"/>
    <property type="match status" value="1"/>
</dbReference>
<dbReference type="InterPro" id="IPR010400">
    <property type="entry name" value="PITH_dom"/>
</dbReference>
<dbReference type="Pfam" id="PF00085">
    <property type="entry name" value="Thioredoxin"/>
    <property type="match status" value="1"/>
</dbReference>
<dbReference type="EMBL" id="JAPQKI010000009">
    <property type="protein sequence ID" value="KAJ5090853.1"/>
    <property type="molecule type" value="Genomic_DNA"/>
</dbReference>
<sequence length="376" mass="41131">MMTYEGPPKPQLPAPPTPSPYTMAVVTISSPEQFTTLLNSSRIVIADFHAEWCGPCKAIAPAYDSLARQISRPNQITFTKINVDEQQQLAQAYSVRAYVPPPSSPHPTIYGYVLYKSNKVGLTPDRLPTFIVFENGRVKETVNGADPQKLNGVIQKLATEASKSDGGDAGEGSSGGSWLGAAVTKPYADVTDQVETKGLELLNRDDEFGLPRVLFEGKPSALTGKDKSNAGKDWVESDTDEQLMLYVPFQSNLKVHSLQITSFATNDGDDDEAPMRPKTISLYTNRSHVLGFDEAEDIPAVQKVEIKPEDWDAKTGTVNVPLRFVKFQSVTSLVLFFSDGDGDSEKLRVDRIRFIGDAGDKRAMGKLEKIGDEPGE</sequence>
<comment type="caution">
    <text evidence="5">The sequence shown here is derived from an EMBL/GenBank/DDBJ whole genome shotgun (WGS) entry which is preliminary data.</text>
</comment>
<gene>
    <name evidence="5" type="ORF">N7532_009537</name>
</gene>
<proteinExistence type="inferred from homology"/>
<evidence type="ECO:0000256" key="1">
    <source>
        <dbReference type="ARBA" id="ARBA00008987"/>
    </source>
</evidence>
<reference evidence="5" key="2">
    <citation type="journal article" date="2023" name="IMA Fungus">
        <title>Comparative genomic study of the Penicillium genus elucidates a diverse pangenome and 15 lateral gene transfer events.</title>
        <authorList>
            <person name="Petersen C."/>
            <person name="Sorensen T."/>
            <person name="Nielsen M.R."/>
            <person name="Sondergaard T.E."/>
            <person name="Sorensen J.L."/>
            <person name="Fitzpatrick D.A."/>
            <person name="Frisvad J.C."/>
            <person name="Nielsen K.L."/>
        </authorList>
    </citation>
    <scope>NUCLEOTIDE SEQUENCE</scope>
    <source>
        <strain evidence="5">IBT 30761</strain>
    </source>
</reference>
<evidence type="ECO:0000313" key="6">
    <source>
        <dbReference type="Proteomes" id="UP001149074"/>
    </source>
</evidence>
<dbReference type="Gene3D" id="3.40.30.10">
    <property type="entry name" value="Glutaredoxin"/>
    <property type="match status" value="1"/>
</dbReference>
<accession>A0A9W9K2N3</accession>
<dbReference type="PROSITE" id="PS00194">
    <property type="entry name" value="THIOREDOXIN_1"/>
    <property type="match status" value="1"/>
</dbReference>
<dbReference type="InterPro" id="IPR037047">
    <property type="entry name" value="PITH_dom_sf"/>
</dbReference>
<dbReference type="Pfam" id="PF06201">
    <property type="entry name" value="PITH"/>
    <property type="match status" value="1"/>
</dbReference>
<dbReference type="GeneID" id="81361007"/>
<evidence type="ECO:0000259" key="4">
    <source>
        <dbReference type="PROSITE" id="PS51532"/>
    </source>
</evidence>
<keyword evidence="6" id="KW-1185">Reference proteome</keyword>
<evidence type="ECO:0000259" key="3">
    <source>
        <dbReference type="PROSITE" id="PS51352"/>
    </source>
</evidence>
<dbReference type="CDD" id="cd02947">
    <property type="entry name" value="TRX_family"/>
    <property type="match status" value="1"/>
</dbReference>
<name>A0A9W9K2N3_9EURO</name>
<dbReference type="RefSeq" id="XP_056472834.1">
    <property type="nucleotide sequence ID" value="XM_056622028.1"/>
</dbReference>
<dbReference type="PANTHER" id="PTHR46115">
    <property type="entry name" value="THIOREDOXIN-LIKE PROTEIN 1"/>
    <property type="match status" value="1"/>
</dbReference>
<comment type="similarity">
    <text evidence="1">Belongs to the thioredoxin family.</text>
</comment>
<keyword evidence="2" id="KW-1015">Disulfide bond</keyword>
<evidence type="ECO:0008006" key="7">
    <source>
        <dbReference type="Google" id="ProtNLM"/>
    </source>
</evidence>
<protein>
    <recommendedName>
        <fullName evidence="7">Thioredoxin</fullName>
    </recommendedName>
</protein>
<evidence type="ECO:0000313" key="5">
    <source>
        <dbReference type="EMBL" id="KAJ5090853.1"/>
    </source>
</evidence>
<reference evidence="5" key="1">
    <citation type="submission" date="2022-11" db="EMBL/GenBank/DDBJ databases">
        <authorList>
            <person name="Petersen C."/>
        </authorList>
    </citation>
    <scope>NUCLEOTIDE SEQUENCE</scope>
    <source>
        <strain evidence="5">IBT 30761</strain>
    </source>
</reference>
<dbReference type="SUPFAM" id="SSF52833">
    <property type="entry name" value="Thioredoxin-like"/>
    <property type="match status" value="1"/>
</dbReference>
<evidence type="ECO:0000256" key="2">
    <source>
        <dbReference type="ARBA" id="ARBA00023157"/>
    </source>
</evidence>
<dbReference type="PROSITE" id="PS51352">
    <property type="entry name" value="THIOREDOXIN_2"/>
    <property type="match status" value="1"/>
</dbReference>
<dbReference type="OrthoDB" id="2121326at2759"/>
<dbReference type="InterPro" id="IPR036249">
    <property type="entry name" value="Thioredoxin-like_sf"/>
</dbReference>
<dbReference type="InterPro" id="IPR017937">
    <property type="entry name" value="Thioredoxin_CS"/>
</dbReference>
<dbReference type="SUPFAM" id="SSF49785">
    <property type="entry name" value="Galactose-binding domain-like"/>
    <property type="match status" value="1"/>
</dbReference>
<feature type="domain" description="PITH" evidence="4">
    <location>
        <begin position="179"/>
        <end position="374"/>
    </location>
</feature>
<dbReference type="AlphaFoldDB" id="A0A9W9K2N3"/>
<dbReference type="PROSITE" id="PS51532">
    <property type="entry name" value="PITH"/>
    <property type="match status" value="1"/>
</dbReference>
<organism evidence="5 6">
    <name type="scientific">Penicillium argentinense</name>
    <dbReference type="NCBI Taxonomy" id="1131581"/>
    <lineage>
        <taxon>Eukaryota</taxon>
        <taxon>Fungi</taxon>
        <taxon>Dikarya</taxon>
        <taxon>Ascomycota</taxon>
        <taxon>Pezizomycotina</taxon>
        <taxon>Eurotiomycetes</taxon>
        <taxon>Eurotiomycetidae</taxon>
        <taxon>Eurotiales</taxon>
        <taxon>Aspergillaceae</taxon>
        <taxon>Penicillium</taxon>
    </lineage>
</organism>
<dbReference type="Proteomes" id="UP001149074">
    <property type="component" value="Unassembled WGS sequence"/>
</dbReference>
<dbReference type="InterPro" id="IPR013766">
    <property type="entry name" value="Thioredoxin_domain"/>
</dbReference>